<dbReference type="HOGENOM" id="CLU_1941661_0_0_1"/>
<evidence type="ECO:0000313" key="2">
    <source>
        <dbReference type="Proteomes" id="UP000006729"/>
    </source>
</evidence>
<gene>
    <name evidence="1" type="ORF">POPTR_001G194700</name>
</gene>
<accession>B9N2Y7</accession>
<dbReference type="AlphaFoldDB" id="B9N2Y7"/>
<reference evidence="1 2" key="1">
    <citation type="journal article" date="2006" name="Science">
        <title>The genome of black cottonwood, Populus trichocarpa (Torr. &amp; Gray).</title>
        <authorList>
            <person name="Tuskan G.A."/>
            <person name="Difazio S."/>
            <person name="Jansson S."/>
            <person name="Bohlmann J."/>
            <person name="Grigoriev I."/>
            <person name="Hellsten U."/>
            <person name="Putnam N."/>
            <person name="Ralph S."/>
            <person name="Rombauts S."/>
            <person name="Salamov A."/>
            <person name="Schein J."/>
            <person name="Sterck L."/>
            <person name="Aerts A."/>
            <person name="Bhalerao R.R."/>
            <person name="Bhalerao R.P."/>
            <person name="Blaudez D."/>
            <person name="Boerjan W."/>
            <person name="Brun A."/>
            <person name="Brunner A."/>
            <person name="Busov V."/>
            <person name="Campbell M."/>
            <person name="Carlson J."/>
            <person name="Chalot M."/>
            <person name="Chapman J."/>
            <person name="Chen G.L."/>
            <person name="Cooper D."/>
            <person name="Coutinho P.M."/>
            <person name="Couturier J."/>
            <person name="Covert S."/>
            <person name="Cronk Q."/>
            <person name="Cunningham R."/>
            <person name="Davis J."/>
            <person name="Degroeve S."/>
            <person name="Dejardin A."/>
            <person name="Depamphilis C."/>
            <person name="Detter J."/>
            <person name="Dirks B."/>
            <person name="Dubchak I."/>
            <person name="Duplessis S."/>
            <person name="Ehlting J."/>
            <person name="Ellis B."/>
            <person name="Gendler K."/>
            <person name="Goodstein D."/>
            <person name="Gribskov M."/>
            <person name="Grimwood J."/>
            <person name="Groover A."/>
            <person name="Gunter L."/>
            <person name="Hamberger B."/>
            <person name="Heinze B."/>
            <person name="Helariutta Y."/>
            <person name="Henrissat B."/>
            <person name="Holligan D."/>
            <person name="Holt R."/>
            <person name="Huang W."/>
            <person name="Islam-Faridi N."/>
            <person name="Jones S."/>
            <person name="Jones-Rhoades M."/>
            <person name="Jorgensen R."/>
            <person name="Joshi C."/>
            <person name="Kangasjarvi J."/>
            <person name="Karlsson J."/>
            <person name="Kelleher C."/>
            <person name="Kirkpatrick R."/>
            <person name="Kirst M."/>
            <person name="Kohler A."/>
            <person name="Kalluri U."/>
            <person name="Larimer F."/>
            <person name="Leebens-Mack J."/>
            <person name="Leple J.C."/>
            <person name="Locascio P."/>
            <person name="Lou Y."/>
            <person name="Lucas S."/>
            <person name="Martin F."/>
            <person name="Montanini B."/>
            <person name="Napoli C."/>
            <person name="Nelson D.R."/>
            <person name="Nelson C."/>
            <person name="Nieminen K."/>
            <person name="Nilsson O."/>
            <person name="Pereda V."/>
            <person name="Peter G."/>
            <person name="Philippe R."/>
            <person name="Pilate G."/>
            <person name="Poliakov A."/>
            <person name="Razumovskaya J."/>
            <person name="Richardson P."/>
            <person name="Rinaldi C."/>
            <person name="Ritland K."/>
            <person name="Rouze P."/>
            <person name="Ryaboy D."/>
            <person name="Schmutz J."/>
            <person name="Schrader J."/>
            <person name="Segerman B."/>
            <person name="Shin H."/>
            <person name="Siddiqui A."/>
            <person name="Sterky F."/>
            <person name="Terry A."/>
            <person name="Tsai C.J."/>
            <person name="Uberbacher E."/>
            <person name="Unneberg P."/>
            <person name="Vahala J."/>
            <person name="Wall K."/>
            <person name="Wessler S."/>
            <person name="Yang G."/>
            <person name="Yin T."/>
            <person name="Douglas C."/>
            <person name="Marra M."/>
            <person name="Sandberg G."/>
            <person name="Van de Peer Y."/>
            <person name="Rokhsar D."/>
        </authorList>
    </citation>
    <scope>NUCLEOTIDE SEQUENCE [LARGE SCALE GENOMIC DNA]</scope>
    <source>
        <strain evidence="2">cv. Nisqually</strain>
    </source>
</reference>
<proteinExistence type="predicted"/>
<keyword evidence="2" id="KW-1185">Reference proteome</keyword>
<organism evidence="1 2">
    <name type="scientific">Populus trichocarpa</name>
    <name type="common">Western balsam poplar</name>
    <name type="synonym">Populus balsamifera subsp. trichocarpa</name>
    <dbReference type="NCBI Taxonomy" id="3694"/>
    <lineage>
        <taxon>Eukaryota</taxon>
        <taxon>Viridiplantae</taxon>
        <taxon>Streptophyta</taxon>
        <taxon>Embryophyta</taxon>
        <taxon>Tracheophyta</taxon>
        <taxon>Spermatophyta</taxon>
        <taxon>Magnoliopsida</taxon>
        <taxon>eudicotyledons</taxon>
        <taxon>Gunneridae</taxon>
        <taxon>Pentapetalae</taxon>
        <taxon>rosids</taxon>
        <taxon>fabids</taxon>
        <taxon>Malpighiales</taxon>
        <taxon>Salicaceae</taxon>
        <taxon>Saliceae</taxon>
        <taxon>Populus</taxon>
    </lineage>
</organism>
<dbReference type="EMBL" id="CM009290">
    <property type="protein sequence ID" value="PNT55488.1"/>
    <property type="molecule type" value="Genomic_DNA"/>
</dbReference>
<name>B9N2Y7_POPTR</name>
<dbReference type="InParanoid" id="B9N2Y7"/>
<evidence type="ECO:0000313" key="1">
    <source>
        <dbReference type="EMBL" id="PNT55488.1"/>
    </source>
</evidence>
<sequence>MPVAFIHPELSHSDFELENMANPLQNLSFTPVSLHPIISKQSNGCKLNFLNAVRGYYMLSYTRVYVEIDASKLLVKEFDLQCFLMEWCSSCNVFDHNLATCPANHNDKASMMGEAKMKKAVYHLWQYLIV</sequence>
<protein>
    <submittedName>
        <fullName evidence="1">Uncharacterized protein</fullName>
    </submittedName>
</protein>
<dbReference type="Proteomes" id="UP000006729">
    <property type="component" value="Chromosome 1"/>
</dbReference>